<feature type="transmembrane region" description="Helical" evidence="1">
    <location>
        <begin position="132"/>
        <end position="156"/>
    </location>
</feature>
<keyword evidence="5" id="KW-1185">Reference proteome</keyword>
<comment type="caution">
    <text evidence="4">The sequence shown here is derived from an EMBL/GenBank/DDBJ whole genome shotgun (WGS) entry which is preliminary data.</text>
</comment>
<dbReference type="PANTHER" id="PTHR40763:SF4">
    <property type="entry name" value="DUF1707 DOMAIN-CONTAINING PROTEIN"/>
    <property type="match status" value="1"/>
</dbReference>
<dbReference type="Proteomes" id="UP000481583">
    <property type="component" value="Unassembled WGS sequence"/>
</dbReference>
<evidence type="ECO:0000313" key="5">
    <source>
        <dbReference type="Proteomes" id="UP000481583"/>
    </source>
</evidence>
<evidence type="ECO:0000313" key="4">
    <source>
        <dbReference type="EMBL" id="NGN63836.1"/>
    </source>
</evidence>
<evidence type="ECO:0000259" key="2">
    <source>
        <dbReference type="Pfam" id="PF08044"/>
    </source>
</evidence>
<dbReference type="InterPro" id="IPR025241">
    <property type="entry name" value="DUF4190"/>
</dbReference>
<gene>
    <name evidence="4" type="ORF">G5C51_07925</name>
</gene>
<organism evidence="4 5">
    <name type="scientific">Streptomyces coryli</name>
    <dbReference type="NCBI Taxonomy" id="1128680"/>
    <lineage>
        <taxon>Bacteria</taxon>
        <taxon>Bacillati</taxon>
        <taxon>Actinomycetota</taxon>
        <taxon>Actinomycetes</taxon>
        <taxon>Kitasatosporales</taxon>
        <taxon>Streptomycetaceae</taxon>
        <taxon>Streptomyces</taxon>
    </lineage>
</organism>
<feature type="domain" description="DUF4190" evidence="3">
    <location>
        <begin position="89"/>
        <end position="145"/>
    </location>
</feature>
<dbReference type="Pfam" id="PF13828">
    <property type="entry name" value="DUF4190"/>
    <property type="match status" value="1"/>
</dbReference>
<sequence length="160" mass="16729">MRVSHADRERAVDVLKAGFAEGRLTQPEYETRMTRAYKAQTYGELHLLVGDLPQGIHHPQTPRGFGPPMAPAVPQTFLPTPAPPTNSSAVASLVCGALVPMVGITCIPAVILGHKARAEIKRTGESGDGMAVAGMVIGYLAIGTVAFILLIVAMVASSSA</sequence>
<keyword evidence="1" id="KW-0472">Membrane</keyword>
<dbReference type="InterPro" id="IPR012551">
    <property type="entry name" value="DUF1707_SHOCT-like"/>
</dbReference>
<evidence type="ECO:0000259" key="3">
    <source>
        <dbReference type="Pfam" id="PF13828"/>
    </source>
</evidence>
<accession>A0A6G4TWL6</accession>
<name>A0A6G4TWL6_9ACTN</name>
<protein>
    <submittedName>
        <fullName evidence="4">DUF1707 and DUF4190 domain-containing protein</fullName>
    </submittedName>
</protein>
<evidence type="ECO:0000256" key="1">
    <source>
        <dbReference type="SAM" id="Phobius"/>
    </source>
</evidence>
<keyword evidence="1" id="KW-0812">Transmembrane</keyword>
<dbReference type="AlphaFoldDB" id="A0A6G4TWL6"/>
<keyword evidence="1" id="KW-1133">Transmembrane helix</keyword>
<feature type="domain" description="DUF1707" evidence="2">
    <location>
        <begin position="1"/>
        <end position="53"/>
    </location>
</feature>
<reference evidence="4 5" key="1">
    <citation type="submission" date="2020-02" db="EMBL/GenBank/DDBJ databases">
        <title>Whole-genome analyses of novel actinobacteria.</title>
        <authorList>
            <person name="Sahin N."/>
        </authorList>
    </citation>
    <scope>NUCLEOTIDE SEQUENCE [LARGE SCALE GENOMIC DNA]</scope>
    <source>
        <strain evidence="4 5">A7024</strain>
    </source>
</reference>
<dbReference type="PANTHER" id="PTHR40763">
    <property type="entry name" value="MEMBRANE PROTEIN-RELATED"/>
    <property type="match status" value="1"/>
</dbReference>
<dbReference type="EMBL" id="JAAKZV010000021">
    <property type="protein sequence ID" value="NGN63836.1"/>
    <property type="molecule type" value="Genomic_DNA"/>
</dbReference>
<dbReference type="RefSeq" id="WP_165233961.1">
    <property type="nucleotide sequence ID" value="NZ_JAAKZV010000021.1"/>
</dbReference>
<dbReference type="Pfam" id="PF08044">
    <property type="entry name" value="DUF1707"/>
    <property type="match status" value="1"/>
</dbReference>
<proteinExistence type="predicted"/>
<feature type="transmembrane region" description="Helical" evidence="1">
    <location>
        <begin position="89"/>
        <end position="112"/>
    </location>
</feature>